<proteinExistence type="inferred from homology"/>
<protein>
    <recommendedName>
        <fullName evidence="3">Vacuolar protein sorting-associated protein 45</fullName>
    </recommendedName>
</protein>
<dbReference type="InterPro" id="IPR027482">
    <property type="entry name" value="Sec1-like_dom2"/>
</dbReference>
<reference evidence="2" key="1">
    <citation type="journal article" date="2024" name="Gigascience">
        <title>Chromosome-level genome of the poultry shaft louse Menopon gallinae provides insight into the host-switching and adaptive evolution of parasitic lice.</title>
        <authorList>
            <person name="Xu Y."/>
            <person name="Ma L."/>
            <person name="Liu S."/>
            <person name="Liang Y."/>
            <person name="Liu Q."/>
            <person name="He Z."/>
            <person name="Tian L."/>
            <person name="Duan Y."/>
            <person name="Cai W."/>
            <person name="Li H."/>
            <person name="Song F."/>
        </authorList>
    </citation>
    <scope>NUCLEOTIDE SEQUENCE</scope>
    <source>
        <strain evidence="2">Cailab_2023a</strain>
    </source>
</reference>
<organism evidence="2">
    <name type="scientific">Menopon gallinae</name>
    <name type="common">poultry shaft louse</name>
    <dbReference type="NCBI Taxonomy" id="328185"/>
    <lineage>
        <taxon>Eukaryota</taxon>
        <taxon>Metazoa</taxon>
        <taxon>Ecdysozoa</taxon>
        <taxon>Arthropoda</taxon>
        <taxon>Hexapoda</taxon>
        <taxon>Insecta</taxon>
        <taxon>Pterygota</taxon>
        <taxon>Neoptera</taxon>
        <taxon>Paraneoptera</taxon>
        <taxon>Psocodea</taxon>
        <taxon>Troctomorpha</taxon>
        <taxon>Phthiraptera</taxon>
        <taxon>Amblycera</taxon>
        <taxon>Menoponidae</taxon>
        <taxon>Menopon</taxon>
    </lineage>
</organism>
<dbReference type="EMBL" id="JARGDH010000003">
    <property type="protein sequence ID" value="KAL0274190.1"/>
    <property type="molecule type" value="Genomic_DNA"/>
</dbReference>
<dbReference type="InterPro" id="IPR036045">
    <property type="entry name" value="Sec1-like_sf"/>
</dbReference>
<dbReference type="FunFam" id="3.40.50.2060:FF:000003">
    <property type="entry name" value="vacuolar protein sorting-associated protein 45 isoform X1"/>
    <property type="match status" value="1"/>
</dbReference>
<evidence type="ECO:0008006" key="3">
    <source>
        <dbReference type="Google" id="ProtNLM"/>
    </source>
</evidence>
<dbReference type="Gene3D" id="3.40.50.2060">
    <property type="match status" value="1"/>
</dbReference>
<dbReference type="Gene3D" id="3.40.50.1910">
    <property type="match status" value="1"/>
</dbReference>
<dbReference type="Gene3D" id="3.90.830.10">
    <property type="entry name" value="Syntaxin Binding Protein 1, Chain A, domain 2"/>
    <property type="match status" value="1"/>
</dbReference>
<dbReference type="SUPFAM" id="SSF56815">
    <property type="entry name" value="Sec1/munc18-like (SM) proteins"/>
    <property type="match status" value="1"/>
</dbReference>
<comment type="caution">
    <text evidence="2">The sequence shown here is derived from an EMBL/GenBank/DDBJ whole genome shotgun (WGS) entry which is preliminary data.</text>
</comment>
<sequence>MSSTISSDLNSKMNVVASVKTYITKMTEDSGPGMKVLLLDKQTTSIVSVVYSQSEMLQKEVYLFERIDSGTPQESVKYLKCIVFMRPTKENISLLASELKFPRYSSYYIYLSNIISKADIKYLAESDEQEVVKEIQEYYADYLAVSPHLFSFGIPYIYKDLNWNSNHLERTIQGITSVLLSLKKYPIIRYYGRSQAAKRLSEGIRNVLTKESSLFSFGSQETYPILLVLDRKEDPVTPLLNQWTYQAMVHELLTITNDRVSLTKNPEKSEEVLSPEQDNFYASNLYKNFGEIGQKLKELMDEYQKQVKSHQKVETIADMKNVVQNYPQIRKKFGTVLKHVNVVEELSELVSKYSLMDVSELEQEIVIQDEHSQQLERIKSLISNPSVREIDAVRLVLLYALRYKRHPKNDLNGLEIALKRKGVSDRFLDMIGRVTSYADDVKQEVFGQGITVEKITKRFFDLKGVENAFTRHTPLLKETLEELIKGKLKENIYPYLNGTKSQIGIKARDIIVFIVGGVTYAESLAVHQLNRSNKNISIVLGGTTIHNTMSFLTEVEAATEGSSWNTRRRHL</sequence>
<dbReference type="Gene3D" id="1.25.40.60">
    <property type="match status" value="1"/>
</dbReference>
<dbReference type="Pfam" id="PF00995">
    <property type="entry name" value="Sec1"/>
    <property type="match status" value="1"/>
</dbReference>
<dbReference type="InterPro" id="IPR001619">
    <property type="entry name" value="Sec1-like"/>
</dbReference>
<dbReference type="InterPro" id="IPR043154">
    <property type="entry name" value="Sec-1-like_dom1"/>
</dbReference>
<evidence type="ECO:0000256" key="1">
    <source>
        <dbReference type="ARBA" id="ARBA00009884"/>
    </source>
</evidence>
<dbReference type="AlphaFoldDB" id="A0AAW2HVW7"/>
<dbReference type="PIRSF" id="PIRSF005715">
    <property type="entry name" value="VPS45_Sec1"/>
    <property type="match status" value="1"/>
</dbReference>
<dbReference type="InterPro" id="IPR043127">
    <property type="entry name" value="Sec-1-like_dom3a"/>
</dbReference>
<comment type="similarity">
    <text evidence="1">Belongs to the STXBP/unc-18/SEC1 family.</text>
</comment>
<name>A0AAW2HVW7_9NEOP</name>
<dbReference type="PANTHER" id="PTHR11679">
    <property type="entry name" value="VESICLE PROTEIN SORTING-ASSOCIATED"/>
    <property type="match status" value="1"/>
</dbReference>
<dbReference type="GO" id="GO:0016192">
    <property type="term" value="P:vesicle-mediated transport"/>
    <property type="evidence" value="ECO:0007669"/>
    <property type="project" value="InterPro"/>
</dbReference>
<gene>
    <name evidence="2" type="ORF">PYX00_006672</name>
</gene>
<accession>A0AAW2HVW7</accession>
<evidence type="ECO:0000313" key="2">
    <source>
        <dbReference type="EMBL" id="KAL0274190.1"/>
    </source>
</evidence>